<feature type="region of interest" description="Disordered" evidence="8">
    <location>
        <begin position="478"/>
        <end position="497"/>
    </location>
</feature>
<feature type="compositionally biased region" description="Low complexity" evidence="8">
    <location>
        <begin position="156"/>
        <end position="165"/>
    </location>
</feature>
<feature type="domain" description="C2H2-type" evidence="9">
    <location>
        <begin position="500"/>
        <end position="527"/>
    </location>
</feature>
<evidence type="ECO:0000313" key="10">
    <source>
        <dbReference type="EMBL" id="KAJ6222465.1"/>
    </source>
</evidence>
<dbReference type="AlphaFoldDB" id="A0A9Q0MAT4"/>
<dbReference type="Gene3D" id="3.30.160.60">
    <property type="entry name" value="Classic Zinc Finger"/>
    <property type="match status" value="4"/>
</dbReference>
<feature type="compositionally biased region" description="Low complexity" evidence="8">
    <location>
        <begin position="41"/>
        <end position="81"/>
    </location>
</feature>
<evidence type="ECO:0000256" key="2">
    <source>
        <dbReference type="ARBA" id="ARBA00022723"/>
    </source>
</evidence>
<dbReference type="Pfam" id="PF00096">
    <property type="entry name" value="zf-C2H2"/>
    <property type="match status" value="3"/>
</dbReference>
<keyword evidence="6" id="KW-0539">Nucleus</keyword>
<feature type="region of interest" description="Disordered" evidence="8">
    <location>
        <begin position="228"/>
        <end position="270"/>
    </location>
</feature>
<feature type="compositionally biased region" description="Low complexity" evidence="8">
    <location>
        <begin position="620"/>
        <end position="632"/>
    </location>
</feature>
<gene>
    <name evidence="10" type="ORF">RDWZM_001010</name>
</gene>
<feature type="domain" description="C2H2-type" evidence="9">
    <location>
        <begin position="556"/>
        <end position="583"/>
    </location>
</feature>
<name>A0A9Q0MAT4_BLOTA</name>
<evidence type="ECO:0000256" key="3">
    <source>
        <dbReference type="ARBA" id="ARBA00022737"/>
    </source>
</evidence>
<evidence type="ECO:0000259" key="9">
    <source>
        <dbReference type="PROSITE" id="PS50157"/>
    </source>
</evidence>
<dbReference type="EMBL" id="JAPWDV010000001">
    <property type="protein sequence ID" value="KAJ6222465.1"/>
    <property type="molecule type" value="Genomic_DNA"/>
</dbReference>
<evidence type="ECO:0000256" key="5">
    <source>
        <dbReference type="ARBA" id="ARBA00022833"/>
    </source>
</evidence>
<sequence length="651" mass="70583">MFSSCPPNSRTSPVPLSNAISELALGSAVNLSTLNGNSNKSTTPSSHLSSSSSSSLGSPPIKFSVKSNSRSSTTTSTASSSAFMPNSTIQAFNDLSLQEFLLANSARIPVEMSSLLASYSYHPFNTGTINPVAAITSMAAAYGSLMGSSSMVNQSSSLSSSSSSLTPPIMNYQNQNGEAHKRTKLSNGQSEKKSHMSDYSIKSILSKNESKQANKKLTKLDLDEYECSSSESSTSSSLVPSSGSQSNDSGEAANQTKRRNSNSVDDDDSSDELIDVVEDDEKPINLCTNQSPGFASLPLNRMPSEQQQHQLYQQMYNNSLITPPNSPNFYSNPLVYHPSQFNGSFGSRFNSKELSADITNPMLIEKDLKDNLVNAAAAAAAASTFPDLEQLYRTRSLFLSQMAQSDNHHHHNGPINGVGQPPPPPLSLQSQNHPPFFNNPGLINDDTFLRIISNGMLNSLSQSGRSGTGNVADQYGMPSKSKIMNGNGSTSTSSGSERTFECKQCGKQFKRSSTLSTHMLIHSDTRPFPCIYCGKRFHQKSDMKKHTYIHTGEKPHKCNVCGKAFSQSSNLITHARKHTGYKPFVCDLCPRAFQRKVDLRRHRDAQHILQQQTSHPGENGQSQQQTTQRSGTNASLPQSLIGPFSTGPLIM</sequence>
<dbReference type="PROSITE" id="PS00028">
    <property type="entry name" value="ZINC_FINGER_C2H2_1"/>
    <property type="match status" value="4"/>
</dbReference>
<dbReference type="GO" id="GO:0010468">
    <property type="term" value="P:regulation of gene expression"/>
    <property type="evidence" value="ECO:0007669"/>
    <property type="project" value="TreeGrafter"/>
</dbReference>
<dbReference type="InterPro" id="IPR050331">
    <property type="entry name" value="Zinc_finger"/>
</dbReference>
<dbReference type="InterPro" id="IPR013087">
    <property type="entry name" value="Znf_C2H2_type"/>
</dbReference>
<dbReference type="SMART" id="SM00355">
    <property type="entry name" value="ZnF_C2H2"/>
    <property type="match status" value="4"/>
</dbReference>
<dbReference type="FunFam" id="3.30.160.60:FF:000245">
    <property type="entry name" value="zinc finger protein Gfi-1"/>
    <property type="match status" value="1"/>
</dbReference>
<organism evidence="10 11">
    <name type="scientific">Blomia tropicalis</name>
    <name type="common">Mite</name>
    <dbReference type="NCBI Taxonomy" id="40697"/>
    <lineage>
        <taxon>Eukaryota</taxon>
        <taxon>Metazoa</taxon>
        <taxon>Ecdysozoa</taxon>
        <taxon>Arthropoda</taxon>
        <taxon>Chelicerata</taxon>
        <taxon>Arachnida</taxon>
        <taxon>Acari</taxon>
        <taxon>Acariformes</taxon>
        <taxon>Sarcoptiformes</taxon>
        <taxon>Astigmata</taxon>
        <taxon>Glycyphagoidea</taxon>
        <taxon>Echimyopodidae</taxon>
        <taxon>Blomia</taxon>
    </lineage>
</organism>
<comment type="subcellular location">
    <subcellularLocation>
        <location evidence="1">Nucleus</location>
    </subcellularLocation>
</comment>
<dbReference type="GO" id="GO:0008270">
    <property type="term" value="F:zinc ion binding"/>
    <property type="evidence" value="ECO:0007669"/>
    <property type="project" value="UniProtKB-KW"/>
</dbReference>
<accession>A0A9Q0MAT4</accession>
<keyword evidence="5" id="KW-0862">Zinc</keyword>
<feature type="region of interest" description="Disordered" evidence="8">
    <location>
        <begin position="610"/>
        <end position="651"/>
    </location>
</feature>
<protein>
    <recommendedName>
        <fullName evidence="9">C2H2-type domain-containing protein</fullName>
    </recommendedName>
</protein>
<dbReference type="FunFam" id="3.30.160.60:FF:000345">
    <property type="entry name" value="Zinc finger protein Gfi-1"/>
    <property type="match status" value="1"/>
</dbReference>
<reference evidence="10" key="1">
    <citation type="submission" date="2022-12" db="EMBL/GenBank/DDBJ databases">
        <title>Genome assemblies of Blomia tropicalis.</title>
        <authorList>
            <person name="Cui Y."/>
        </authorList>
    </citation>
    <scope>NUCLEOTIDE SEQUENCE</scope>
    <source>
        <tissue evidence="10">Adult mites</tissue>
    </source>
</reference>
<keyword evidence="4 7" id="KW-0863">Zinc-finger</keyword>
<dbReference type="PROSITE" id="PS50157">
    <property type="entry name" value="ZINC_FINGER_C2H2_2"/>
    <property type="match status" value="4"/>
</dbReference>
<dbReference type="OMA" id="QAKYECA"/>
<dbReference type="GO" id="GO:0005634">
    <property type="term" value="C:nucleus"/>
    <property type="evidence" value="ECO:0007669"/>
    <property type="project" value="UniProtKB-SubCell"/>
</dbReference>
<evidence type="ECO:0000256" key="1">
    <source>
        <dbReference type="ARBA" id="ARBA00004123"/>
    </source>
</evidence>
<evidence type="ECO:0000313" key="11">
    <source>
        <dbReference type="Proteomes" id="UP001142055"/>
    </source>
</evidence>
<keyword evidence="11" id="KW-1185">Reference proteome</keyword>
<keyword evidence="2" id="KW-0479">Metal-binding</keyword>
<evidence type="ECO:0000256" key="8">
    <source>
        <dbReference type="SAM" id="MobiDB-lite"/>
    </source>
</evidence>
<feature type="region of interest" description="Disordered" evidence="8">
    <location>
        <begin position="156"/>
        <end position="205"/>
    </location>
</feature>
<feature type="compositionally biased region" description="Low complexity" evidence="8">
    <location>
        <begin position="485"/>
        <end position="496"/>
    </location>
</feature>
<feature type="domain" description="C2H2-type" evidence="9">
    <location>
        <begin position="528"/>
        <end position="555"/>
    </location>
</feature>
<dbReference type="FunFam" id="3.30.160.60:FF:000148">
    <property type="entry name" value="zinc finger protein Gfi-1"/>
    <property type="match status" value="1"/>
</dbReference>
<evidence type="ECO:0000256" key="4">
    <source>
        <dbReference type="ARBA" id="ARBA00022771"/>
    </source>
</evidence>
<comment type="caution">
    <text evidence="10">The sequence shown here is derived from an EMBL/GenBank/DDBJ whole genome shotgun (WGS) entry which is preliminary data.</text>
</comment>
<dbReference type="PANTHER" id="PTHR16515">
    <property type="entry name" value="PR DOMAIN ZINC FINGER PROTEIN"/>
    <property type="match status" value="1"/>
</dbReference>
<dbReference type="InterPro" id="IPR036236">
    <property type="entry name" value="Znf_C2H2_sf"/>
</dbReference>
<feature type="domain" description="C2H2-type" evidence="9">
    <location>
        <begin position="584"/>
        <end position="612"/>
    </location>
</feature>
<dbReference type="SUPFAM" id="SSF57667">
    <property type="entry name" value="beta-beta-alpha zinc fingers"/>
    <property type="match status" value="2"/>
</dbReference>
<dbReference type="Proteomes" id="UP001142055">
    <property type="component" value="Chromosome 1"/>
</dbReference>
<keyword evidence="3" id="KW-0677">Repeat</keyword>
<evidence type="ECO:0000256" key="6">
    <source>
        <dbReference type="ARBA" id="ARBA00023242"/>
    </source>
</evidence>
<evidence type="ECO:0000256" key="7">
    <source>
        <dbReference type="PROSITE-ProRule" id="PRU00042"/>
    </source>
</evidence>
<proteinExistence type="predicted"/>
<dbReference type="PANTHER" id="PTHR16515:SF35">
    <property type="entry name" value="FEZ FAMILY ZINC FINGER PROTEIN 2"/>
    <property type="match status" value="1"/>
</dbReference>
<feature type="region of interest" description="Disordered" evidence="8">
    <location>
        <begin position="35"/>
        <end position="81"/>
    </location>
</feature>
<feature type="compositionally biased region" description="Low complexity" evidence="8">
    <location>
        <begin position="228"/>
        <end position="246"/>
    </location>
</feature>
<dbReference type="FunFam" id="3.30.160.60:FF:000432">
    <property type="entry name" value="zinc finger protein Gfi-1b isoform X1"/>
    <property type="match status" value="1"/>
</dbReference>
<feature type="region of interest" description="Disordered" evidence="8">
    <location>
        <begin position="406"/>
        <end position="434"/>
    </location>
</feature>